<feature type="domain" description="DUF8175" evidence="2">
    <location>
        <begin position="45"/>
        <end position="214"/>
    </location>
</feature>
<sequence length="228" mass="23995">MGGRDRRQHRDGGAGIRLITTPITLLGLVCTVIVLLSGCGSEPDTATPSTPQQIPLTAPPTDLRWVEFNGMRLPQAAEGPHEMSDVIAPGGFDRTPPGAGLAAVNAIVRLSVALDDQWPQVVRELLAPGQTRDDYITNRIQLSTTSGVPAGQAPQVQGWKLTAFTPDKASVDIYTRMPDGSMTVNHTTVVWAPAFGDWRLLLPDAAAGASPVDAISATPTDMVALTGA</sequence>
<keyword evidence="1" id="KW-0472">Membrane</keyword>
<evidence type="ECO:0000256" key="1">
    <source>
        <dbReference type="SAM" id="Phobius"/>
    </source>
</evidence>
<comment type="caution">
    <text evidence="3">The sequence shown here is derived from an EMBL/GenBank/DDBJ whole genome shotgun (WGS) entry which is preliminary data.</text>
</comment>
<keyword evidence="1" id="KW-0812">Transmembrane</keyword>
<dbReference type="InterPro" id="IPR058488">
    <property type="entry name" value="DUF8175"/>
</dbReference>
<proteinExistence type="predicted"/>
<keyword evidence="1" id="KW-1133">Transmembrane helix</keyword>
<name>A0AAW4GAW5_GORRU</name>
<dbReference type="AlphaFoldDB" id="A0AAW4GAW5"/>
<gene>
    <name evidence="3" type="ORF">JTZ10_22410</name>
</gene>
<reference evidence="3" key="1">
    <citation type="submission" date="2021-02" db="EMBL/GenBank/DDBJ databases">
        <title>Taxonomy, biology and ecology of Rhodococcus bacteria occurring in California pistachio and other woody hosts as revealed by genome sequence analyses.</title>
        <authorList>
            <person name="Riely B."/>
            <person name="Gai Y."/>
        </authorList>
    </citation>
    <scope>NUCLEOTIDE SEQUENCE</scope>
    <source>
        <strain evidence="3">BP-295</strain>
    </source>
</reference>
<evidence type="ECO:0000313" key="3">
    <source>
        <dbReference type="EMBL" id="MBM7280504.1"/>
    </source>
</evidence>
<organism evidence="3 4">
    <name type="scientific">Gordonia rubripertincta</name>
    <name type="common">Rhodococcus corallinus</name>
    <dbReference type="NCBI Taxonomy" id="36822"/>
    <lineage>
        <taxon>Bacteria</taxon>
        <taxon>Bacillati</taxon>
        <taxon>Actinomycetota</taxon>
        <taxon>Actinomycetes</taxon>
        <taxon>Mycobacteriales</taxon>
        <taxon>Gordoniaceae</taxon>
        <taxon>Gordonia</taxon>
    </lineage>
</organism>
<dbReference type="Pfam" id="PF26526">
    <property type="entry name" value="DUF8175"/>
    <property type="match status" value="1"/>
</dbReference>
<feature type="transmembrane region" description="Helical" evidence="1">
    <location>
        <begin position="14"/>
        <end position="36"/>
    </location>
</feature>
<accession>A0AAW4GAW5</accession>
<dbReference type="Proteomes" id="UP001195196">
    <property type="component" value="Unassembled WGS sequence"/>
</dbReference>
<protein>
    <recommendedName>
        <fullName evidence="2">DUF8175 domain-containing protein</fullName>
    </recommendedName>
</protein>
<dbReference type="EMBL" id="JAFFGU010000023">
    <property type="protein sequence ID" value="MBM7280504.1"/>
    <property type="molecule type" value="Genomic_DNA"/>
</dbReference>
<evidence type="ECO:0000313" key="4">
    <source>
        <dbReference type="Proteomes" id="UP001195196"/>
    </source>
</evidence>
<evidence type="ECO:0000259" key="2">
    <source>
        <dbReference type="Pfam" id="PF26526"/>
    </source>
</evidence>
<dbReference type="RefSeq" id="WP_182374559.1">
    <property type="nucleotide sequence ID" value="NZ_CP059695.1"/>
</dbReference>